<reference evidence="9" key="1">
    <citation type="journal article" date="2019" name="Int. J. Syst. Evol. Microbiol.">
        <title>The Global Catalogue of Microorganisms (GCM) 10K type strain sequencing project: providing services to taxonomists for standard genome sequencing and annotation.</title>
        <authorList>
            <consortium name="The Broad Institute Genomics Platform"/>
            <consortium name="The Broad Institute Genome Sequencing Center for Infectious Disease"/>
            <person name="Wu L."/>
            <person name="Ma J."/>
        </authorList>
    </citation>
    <scope>NUCLEOTIDE SEQUENCE [LARGE SCALE GENOMIC DNA]</scope>
    <source>
        <strain evidence="9">IBRC 10765</strain>
    </source>
</reference>
<dbReference type="PANTHER" id="PTHR42911:SF1">
    <property type="entry name" value="MODULATOR OF FTSH PROTEASE HFLC"/>
    <property type="match status" value="1"/>
</dbReference>
<proteinExistence type="inferred from homology"/>
<comment type="function">
    <text evidence="6">HflC and HflK could regulate a protease.</text>
</comment>
<dbReference type="PANTHER" id="PTHR42911">
    <property type="entry name" value="MODULATOR OF FTSH PROTEASE HFLC"/>
    <property type="match status" value="1"/>
</dbReference>
<keyword evidence="5" id="KW-0472">Membrane</keyword>
<dbReference type="Gene3D" id="3.30.479.30">
    <property type="entry name" value="Band 7 domain"/>
    <property type="match status" value="1"/>
</dbReference>
<dbReference type="InterPro" id="IPR010200">
    <property type="entry name" value="HflC"/>
</dbReference>
<dbReference type="NCBIfam" id="TIGR01932">
    <property type="entry name" value="hflC"/>
    <property type="match status" value="1"/>
</dbReference>
<dbReference type="EMBL" id="JBHRYR010000004">
    <property type="protein sequence ID" value="MFC3853909.1"/>
    <property type="molecule type" value="Genomic_DNA"/>
</dbReference>
<sequence length="291" mass="32930">MNNRSSVLLVVLALIVFIGSQSLYIITERERAVQLRFGEVVNNDVRPGLHFKLPFVDTVRRFDGRVLTNVSRPERFLTVNQEPVNVDAFVKWRIVQPRDYYAATAGDELAASERLSALANDGLRSAFGTRTLYEVVSGERDQLMLEIRDRVDLLGREALGVEVVDIRIKGIDLPQEVSNNVYTRMATDREKLATEIRARGSEQAEGIRANADRQRTEIVANAFRQAQITRGEGDAIAAQVYAQAFSQDEEFYSFWRSLQAYRDSFGTGDLLVLEPQSEFFQYLNDGLGGRR</sequence>
<protein>
    <recommendedName>
        <fullName evidence="6">Protein HflC</fullName>
    </recommendedName>
</protein>
<dbReference type="SMART" id="SM00244">
    <property type="entry name" value="PHB"/>
    <property type="match status" value="1"/>
</dbReference>
<dbReference type="InterPro" id="IPR001972">
    <property type="entry name" value="Stomatin_HflK_fam"/>
</dbReference>
<comment type="subcellular location">
    <subcellularLocation>
        <location evidence="1">Membrane</location>
        <topology evidence="1">Single-pass membrane protein</topology>
    </subcellularLocation>
</comment>
<evidence type="ECO:0000256" key="5">
    <source>
        <dbReference type="ARBA" id="ARBA00023136"/>
    </source>
</evidence>
<dbReference type="RefSeq" id="WP_380697654.1">
    <property type="nucleotide sequence ID" value="NZ_JBHRYR010000004.1"/>
</dbReference>
<evidence type="ECO:0000256" key="3">
    <source>
        <dbReference type="ARBA" id="ARBA00022692"/>
    </source>
</evidence>
<evidence type="ECO:0000313" key="9">
    <source>
        <dbReference type="Proteomes" id="UP001595617"/>
    </source>
</evidence>
<keyword evidence="3" id="KW-0812">Transmembrane</keyword>
<dbReference type="Proteomes" id="UP001595617">
    <property type="component" value="Unassembled WGS sequence"/>
</dbReference>
<evidence type="ECO:0000256" key="2">
    <source>
        <dbReference type="ARBA" id="ARBA00007862"/>
    </source>
</evidence>
<keyword evidence="9" id="KW-1185">Reference proteome</keyword>
<dbReference type="PRINTS" id="PR00721">
    <property type="entry name" value="STOMATIN"/>
</dbReference>
<name>A0ABV8A0M2_9GAMM</name>
<dbReference type="PIRSF" id="PIRSF005651">
    <property type="entry name" value="HflC"/>
    <property type="match status" value="1"/>
</dbReference>
<dbReference type="CDD" id="cd03405">
    <property type="entry name" value="SPFH_HflC"/>
    <property type="match status" value="1"/>
</dbReference>
<dbReference type="InterPro" id="IPR036013">
    <property type="entry name" value="Band_7/SPFH_dom_sf"/>
</dbReference>
<organism evidence="8 9">
    <name type="scientific">Saccharospirillum mangrovi</name>
    <dbReference type="NCBI Taxonomy" id="2161747"/>
    <lineage>
        <taxon>Bacteria</taxon>
        <taxon>Pseudomonadati</taxon>
        <taxon>Pseudomonadota</taxon>
        <taxon>Gammaproteobacteria</taxon>
        <taxon>Oceanospirillales</taxon>
        <taxon>Saccharospirillaceae</taxon>
        <taxon>Saccharospirillum</taxon>
    </lineage>
</organism>
<dbReference type="Pfam" id="PF01145">
    <property type="entry name" value="Band_7"/>
    <property type="match status" value="1"/>
</dbReference>
<keyword evidence="8" id="KW-0645">Protease</keyword>
<feature type="domain" description="Band 7" evidence="7">
    <location>
        <begin position="21"/>
        <end position="185"/>
    </location>
</feature>
<keyword evidence="4" id="KW-1133">Transmembrane helix</keyword>
<dbReference type="SUPFAM" id="SSF117892">
    <property type="entry name" value="Band 7/SPFH domain"/>
    <property type="match status" value="1"/>
</dbReference>
<keyword evidence="8" id="KW-0378">Hydrolase</keyword>
<comment type="caution">
    <text evidence="8">The sequence shown here is derived from an EMBL/GenBank/DDBJ whole genome shotgun (WGS) entry which is preliminary data.</text>
</comment>
<evidence type="ECO:0000313" key="8">
    <source>
        <dbReference type="EMBL" id="MFC3853909.1"/>
    </source>
</evidence>
<comment type="similarity">
    <text evidence="2 6">Belongs to the band 7/mec-2 family. HflC subfamily.</text>
</comment>
<accession>A0ABV8A0M2</accession>
<evidence type="ECO:0000256" key="1">
    <source>
        <dbReference type="ARBA" id="ARBA00004167"/>
    </source>
</evidence>
<evidence type="ECO:0000256" key="4">
    <source>
        <dbReference type="ARBA" id="ARBA00022989"/>
    </source>
</evidence>
<dbReference type="GO" id="GO:0008233">
    <property type="term" value="F:peptidase activity"/>
    <property type="evidence" value="ECO:0007669"/>
    <property type="project" value="UniProtKB-KW"/>
</dbReference>
<dbReference type="InterPro" id="IPR001107">
    <property type="entry name" value="Band_7"/>
</dbReference>
<gene>
    <name evidence="8" type="primary">hflC</name>
    <name evidence="8" type="ORF">ACFOOG_13775</name>
</gene>
<evidence type="ECO:0000256" key="6">
    <source>
        <dbReference type="PIRNR" id="PIRNR005651"/>
    </source>
</evidence>
<dbReference type="GO" id="GO:0006508">
    <property type="term" value="P:proteolysis"/>
    <property type="evidence" value="ECO:0007669"/>
    <property type="project" value="UniProtKB-KW"/>
</dbReference>
<evidence type="ECO:0000259" key="7">
    <source>
        <dbReference type="SMART" id="SM00244"/>
    </source>
</evidence>